<feature type="domain" description="ATPase AAA-type core" evidence="1">
    <location>
        <begin position="25"/>
        <end position="289"/>
    </location>
</feature>
<dbReference type="PANTHER" id="PTHR43581">
    <property type="entry name" value="ATP/GTP PHOSPHATASE"/>
    <property type="match status" value="1"/>
</dbReference>
<dbReference type="InterPro" id="IPR051396">
    <property type="entry name" value="Bact_Antivir_Def_Nuclease"/>
</dbReference>
<evidence type="ECO:0000259" key="1">
    <source>
        <dbReference type="Pfam" id="PF13304"/>
    </source>
</evidence>
<dbReference type="EMBL" id="BAAANE010000005">
    <property type="protein sequence ID" value="GAA1639063.1"/>
    <property type="molecule type" value="Genomic_DNA"/>
</dbReference>
<evidence type="ECO:0000313" key="3">
    <source>
        <dbReference type="Proteomes" id="UP001501319"/>
    </source>
</evidence>
<accession>A0ABP4R9S7</accession>
<proteinExistence type="predicted"/>
<keyword evidence="3" id="KW-1185">Reference proteome</keyword>
<dbReference type="InterPro" id="IPR003959">
    <property type="entry name" value="ATPase_AAA_core"/>
</dbReference>
<sequence>MGIRKVTVNNFRSIRAVDDLELGPLTVLIGRNNSGKSALLRAMYLAQAGVNFQSGDVRLRTGGPIVVDMTVAGGQYPGSISEHWSPTWGTMPDDIRIRVDANARSIDVKLVWRIAQASDLSENRLPGGLSANRPGHLFVPILSRRRSGAYDQTINRERTATVHPSDSNLAASISSLSGEYAEGVKFRRLIKSVFDLDRIDLFAAENGQSPGIAISSSEGIELERMGEGVSGALKILSEIALAGDHVFLVEEPENDLHPEALRRLLDAMIEATVDGASQFIVSTHSDLVLRMLGAEPGAVVYRTEMVWKDGLPETSYHLVADAYDRHAALRELGYEESLPAGWLVFEEASAEYFVNNALIPEFAPRLAGLKSVSAQGAGNLARTVDALYRLVLFAHLRDKSLPRAWVIADGGTPGLTAKAKLEERFPTWPPDRFIVLGKTQIEDYYPDRFRDSVSQISQERDKKKQGEMKGELARKVCQWYNKEPESASDELKLSAEEVIAALQTIEAQIGTLFD</sequence>
<dbReference type="RefSeq" id="WP_344112075.1">
    <property type="nucleotide sequence ID" value="NZ_BAAANE010000005.1"/>
</dbReference>
<name>A0ABP4R9S7_9ACTN</name>
<dbReference type="Proteomes" id="UP001501319">
    <property type="component" value="Unassembled WGS sequence"/>
</dbReference>
<gene>
    <name evidence="2" type="ORF">GCM10009744_30630</name>
</gene>
<protein>
    <recommendedName>
        <fullName evidence="1">ATPase AAA-type core domain-containing protein</fullName>
    </recommendedName>
</protein>
<dbReference type="Pfam" id="PF13304">
    <property type="entry name" value="AAA_21"/>
    <property type="match status" value="1"/>
</dbReference>
<dbReference type="InterPro" id="IPR027417">
    <property type="entry name" value="P-loop_NTPase"/>
</dbReference>
<organism evidence="2 3">
    <name type="scientific">Kribbella alba</name>
    <dbReference type="NCBI Taxonomy" id="190197"/>
    <lineage>
        <taxon>Bacteria</taxon>
        <taxon>Bacillati</taxon>
        <taxon>Actinomycetota</taxon>
        <taxon>Actinomycetes</taxon>
        <taxon>Propionibacteriales</taxon>
        <taxon>Kribbellaceae</taxon>
        <taxon>Kribbella</taxon>
    </lineage>
</organism>
<evidence type="ECO:0000313" key="2">
    <source>
        <dbReference type="EMBL" id="GAA1639063.1"/>
    </source>
</evidence>
<dbReference type="PANTHER" id="PTHR43581:SF4">
    <property type="entry name" value="ATP_GTP PHOSPHATASE"/>
    <property type="match status" value="1"/>
</dbReference>
<reference evidence="3" key="1">
    <citation type="journal article" date="2019" name="Int. J. Syst. Evol. Microbiol.">
        <title>The Global Catalogue of Microorganisms (GCM) 10K type strain sequencing project: providing services to taxonomists for standard genome sequencing and annotation.</title>
        <authorList>
            <consortium name="The Broad Institute Genomics Platform"/>
            <consortium name="The Broad Institute Genome Sequencing Center for Infectious Disease"/>
            <person name="Wu L."/>
            <person name="Ma J."/>
        </authorList>
    </citation>
    <scope>NUCLEOTIDE SEQUENCE [LARGE SCALE GENOMIC DNA]</scope>
    <source>
        <strain evidence="3">JCM 14306</strain>
    </source>
</reference>
<dbReference type="SUPFAM" id="SSF52540">
    <property type="entry name" value="P-loop containing nucleoside triphosphate hydrolases"/>
    <property type="match status" value="1"/>
</dbReference>
<comment type="caution">
    <text evidence="2">The sequence shown here is derived from an EMBL/GenBank/DDBJ whole genome shotgun (WGS) entry which is preliminary data.</text>
</comment>
<dbReference type="Gene3D" id="3.40.50.300">
    <property type="entry name" value="P-loop containing nucleotide triphosphate hydrolases"/>
    <property type="match status" value="2"/>
</dbReference>